<sequence>MSDDDMPLTLWLDRLQCGDPDAVDAIWGQCFEKLSSYAQRRLKSMPASDRDGEDVALSAIDTFVRRVGKNEFSGVVDSGNLWRVLFDITAKRVAREQRRQLTEKRGSGDVKNEVDLYNPEATSCGFGINESIDIRQQFFQQLEEDRKGLLDKLTQLPGGEKLARIVSLHLEGHTHQEIAEVLGVSVSTIERNMKIAKEVGKTVEP</sequence>
<dbReference type="InterPro" id="IPR013324">
    <property type="entry name" value="RNA_pol_sigma_r3/r4-like"/>
</dbReference>
<evidence type="ECO:0000313" key="3">
    <source>
        <dbReference type="Proteomes" id="UP000427281"/>
    </source>
</evidence>
<evidence type="ECO:0000259" key="1">
    <source>
        <dbReference type="Pfam" id="PF07638"/>
    </source>
</evidence>
<organism evidence="2 3">
    <name type="scientific">Gimesia benthica</name>
    <dbReference type="NCBI Taxonomy" id="2608982"/>
    <lineage>
        <taxon>Bacteria</taxon>
        <taxon>Pseudomonadati</taxon>
        <taxon>Planctomycetota</taxon>
        <taxon>Planctomycetia</taxon>
        <taxon>Planctomycetales</taxon>
        <taxon>Planctomycetaceae</taxon>
        <taxon>Gimesia</taxon>
    </lineage>
</organism>
<dbReference type="InterPro" id="IPR053812">
    <property type="entry name" value="HTH_Sigma70_ECF-like"/>
</dbReference>
<evidence type="ECO:0000313" key="2">
    <source>
        <dbReference type="EMBL" id="QGQ23657.1"/>
    </source>
</evidence>
<dbReference type="Pfam" id="PF07638">
    <property type="entry name" value="Sigma70_ECF"/>
    <property type="match status" value="1"/>
</dbReference>
<dbReference type="KEGG" id="gim:F1728_13640"/>
<gene>
    <name evidence="2" type="ORF">F1728_13640</name>
</gene>
<keyword evidence="3" id="KW-1185">Reference proteome</keyword>
<dbReference type="RefSeq" id="WP_155364580.1">
    <property type="nucleotide sequence ID" value="NZ_CP043930.1"/>
</dbReference>
<reference evidence="2 3" key="1">
    <citation type="submission" date="2019-09" db="EMBL/GenBank/DDBJ databases">
        <title>Gimesia benthica sp. nov., a novel bacterium isolated from deep-sea water of the Northwest Indian Ocean.</title>
        <authorList>
            <person name="Dai X."/>
        </authorList>
    </citation>
    <scope>NUCLEOTIDE SEQUENCE [LARGE SCALE GENOMIC DNA]</scope>
    <source>
        <strain evidence="2 3">E7</strain>
    </source>
</reference>
<dbReference type="Proteomes" id="UP000427281">
    <property type="component" value="Chromosome"/>
</dbReference>
<name>A0A6I6ABC8_9PLAN</name>
<feature type="domain" description="RNA polymerase sigma-70 ECF-like HTH" evidence="1">
    <location>
        <begin position="9"/>
        <end position="198"/>
    </location>
</feature>
<dbReference type="SUPFAM" id="SSF88659">
    <property type="entry name" value="Sigma3 and sigma4 domains of RNA polymerase sigma factors"/>
    <property type="match status" value="1"/>
</dbReference>
<dbReference type="AlphaFoldDB" id="A0A6I6ABC8"/>
<dbReference type="Gene3D" id="1.10.10.10">
    <property type="entry name" value="Winged helix-like DNA-binding domain superfamily/Winged helix DNA-binding domain"/>
    <property type="match status" value="1"/>
</dbReference>
<dbReference type="EMBL" id="CP043930">
    <property type="protein sequence ID" value="QGQ23657.1"/>
    <property type="molecule type" value="Genomic_DNA"/>
</dbReference>
<accession>A0A6I6ABC8</accession>
<dbReference type="InterPro" id="IPR036388">
    <property type="entry name" value="WH-like_DNA-bd_sf"/>
</dbReference>
<proteinExistence type="predicted"/>
<protein>
    <recommendedName>
        <fullName evidence="1">RNA polymerase sigma-70 ECF-like HTH domain-containing protein</fullName>
    </recommendedName>
</protein>